<dbReference type="GO" id="GO:0005634">
    <property type="term" value="C:nucleus"/>
    <property type="evidence" value="ECO:0007669"/>
    <property type="project" value="UniProtKB-SubCell"/>
</dbReference>
<evidence type="ECO:0000256" key="3">
    <source>
        <dbReference type="ARBA" id="ARBA00022771"/>
    </source>
</evidence>
<evidence type="ECO:0000256" key="2">
    <source>
        <dbReference type="ARBA" id="ARBA00022723"/>
    </source>
</evidence>
<feature type="non-terminal residue" evidence="6">
    <location>
        <position position="162"/>
    </location>
</feature>
<evidence type="ECO:0000313" key="7">
    <source>
        <dbReference type="Proteomes" id="UP000297245"/>
    </source>
</evidence>
<dbReference type="OrthoDB" id="3359487at2759"/>
<keyword evidence="7" id="KW-1185">Reference proteome</keyword>
<dbReference type="InterPro" id="IPR052035">
    <property type="entry name" value="ZnF_BED_domain_contain"/>
</dbReference>
<evidence type="ECO:0000256" key="5">
    <source>
        <dbReference type="ARBA" id="ARBA00023242"/>
    </source>
</evidence>
<keyword evidence="3" id="KW-0863">Zinc-finger</keyword>
<dbReference type="SUPFAM" id="SSF53098">
    <property type="entry name" value="Ribonuclease H-like"/>
    <property type="match status" value="1"/>
</dbReference>
<dbReference type="PANTHER" id="PTHR46481">
    <property type="entry name" value="ZINC FINGER BED DOMAIN-CONTAINING PROTEIN 4"/>
    <property type="match status" value="1"/>
</dbReference>
<reference evidence="6 7" key="1">
    <citation type="journal article" date="2019" name="Nat. Ecol. Evol.">
        <title>Megaphylogeny resolves global patterns of mushroom evolution.</title>
        <authorList>
            <person name="Varga T."/>
            <person name="Krizsan K."/>
            <person name="Foldi C."/>
            <person name="Dima B."/>
            <person name="Sanchez-Garcia M."/>
            <person name="Sanchez-Ramirez S."/>
            <person name="Szollosi G.J."/>
            <person name="Szarkandi J.G."/>
            <person name="Papp V."/>
            <person name="Albert L."/>
            <person name="Andreopoulos W."/>
            <person name="Angelini C."/>
            <person name="Antonin V."/>
            <person name="Barry K.W."/>
            <person name="Bougher N.L."/>
            <person name="Buchanan P."/>
            <person name="Buyck B."/>
            <person name="Bense V."/>
            <person name="Catcheside P."/>
            <person name="Chovatia M."/>
            <person name="Cooper J."/>
            <person name="Damon W."/>
            <person name="Desjardin D."/>
            <person name="Finy P."/>
            <person name="Geml J."/>
            <person name="Haridas S."/>
            <person name="Hughes K."/>
            <person name="Justo A."/>
            <person name="Karasinski D."/>
            <person name="Kautmanova I."/>
            <person name="Kiss B."/>
            <person name="Kocsube S."/>
            <person name="Kotiranta H."/>
            <person name="LaButti K.M."/>
            <person name="Lechner B.E."/>
            <person name="Liimatainen K."/>
            <person name="Lipzen A."/>
            <person name="Lukacs Z."/>
            <person name="Mihaltcheva S."/>
            <person name="Morgado L.N."/>
            <person name="Niskanen T."/>
            <person name="Noordeloos M.E."/>
            <person name="Ohm R.A."/>
            <person name="Ortiz-Santana B."/>
            <person name="Ovrebo C."/>
            <person name="Racz N."/>
            <person name="Riley R."/>
            <person name="Savchenko A."/>
            <person name="Shiryaev A."/>
            <person name="Soop K."/>
            <person name="Spirin V."/>
            <person name="Szebenyi C."/>
            <person name="Tomsovsky M."/>
            <person name="Tulloss R.E."/>
            <person name="Uehling J."/>
            <person name="Grigoriev I.V."/>
            <person name="Vagvolgyi C."/>
            <person name="Papp T."/>
            <person name="Martin F.M."/>
            <person name="Miettinen O."/>
            <person name="Hibbett D.S."/>
            <person name="Nagy L.G."/>
        </authorList>
    </citation>
    <scope>NUCLEOTIDE SEQUENCE [LARGE SCALE GENOMIC DNA]</scope>
    <source>
        <strain evidence="6 7">CBS 962.96</strain>
    </source>
</reference>
<dbReference type="PANTHER" id="PTHR46481:SF10">
    <property type="entry name" value="ZINC FINGER BED DOMAIN-CONTAINING PROTEIN 39"/>
    <property type="match status" value="1"/>
</dbReference>
<evidence type="ECO:0008006" key="8">
    <source>
        <dbReference type="Google" id="ProtNLM"/>
    </source>
</evidence>
<feature type="non-terminal residue" evidence="6">
    <location>
        <position position="1"/>
    </location>
</feature>
<protein>
    <recommendedName>
        <fullName evidence="8">hAT-like transposase RNase-H fold domain-containing protein</fullName>
    </recommendedName>
</protein>
<dbReference type="Proteomes" id="UP000297245">
    <property type="component" value="Unassembled WGS sequence"/>
</dbReference>
<evidence type="ECO:0000256" key="1">
    <source>
        <dbReference type="ARBA" id="ARBA00004123"/>
    </source>
</evidence>
<sequence length="162" mass="18406">LRKISFKTINSSTILLPQGYSVLEELKLTQTVIPRDVSTRWNSTCDMLDYCCNHKKAVRLYTQEDADNALSVYALSKKEWKIAEQLRELLKDATLFFSRSTPSLATVIPLMDYINSEFDKMFIDTDLDPAIRAAVSLAKATINKYHNKTSDVYQIAMGNVSL</sequence>
<keyword evidence="5" id="KW-0539">Nucleus</keyword>
<dbReference type="InterPro" id="IPR012337">
    <property type="entry name" value="RNaseH-like_sf"/>
</dbReference>
<organism evidence="6 7">
    <name type="scientific">Dendrothele bispora (strain CBS 962.96)</name>
    <dbReference type="NCBI Taxonomy" id="1314807"/>
    <lineage>
        <taxon>Eukaryota</taxon>
        <taxon>Fungi</taxon>
        <taxon>Dikarya</taxon>
        <taxon>Basidiomycota</taxon>
        <taxon>Agaricomycotina</taxon>
        <taxon>Agaricomycetes</taxon>
        <taxon>Agaricomycetidae</taxon>
        <taxon>Agaricales</taxon>
        <taxon>Agaricales incertae sedis</taxon>
        <taxon>Dendrothele</taxon>
    </lineage>
</organism>
<evidence type="ECO:0000256" key="4">
    <source>
        <dbReference type="ARBA" id="ARBA00022833"/>
    </source>
</evidence>
<keyword evidence="4" id="KW-0862">Zinc</keyword>
<comment type="subcellular location">
    <subcellularLocation>
        <location evidence="1">Nucleus</location>
    </subcellularLocation>
</comment>
<dbReference type="GO" id="GO:0008270">
    <property type="term" value="F:zinc ion binding"/>
    <property type="evidence" value="ECO:0007669"/>
    <property type="project" value="UniProtKB-KW"/>
</dbReference>
<keyword evidence="2" id="KW-0479">Metal-binding</keyword>
<gene>
    <name evidence="6" type="ORF">K435DRAFT_557970</name>
</gene>
<dbReference type="AlphaFoldDB" id="A0A4S8M181"/>
<dbReference type="EMBL" id="ML179191">
    <property type="protein sequence ID" value="THU95822.1"/>
    <property type="molecule type" value="Genomic_DNA"/>
</dbReference>
<name>A0A4S8M181_DENBC</name>
<evidence type="ECO:0000313" key="6">
    <source>
        <dbReference type="EMBL" id="THU95822.1"/>
    </source>
</evidence>
<proteinExistence type="predicted"/>
<accession>A0A4S8M181</accession>